<dbReference type="Pfam" id="PF01734">
    <property type="entry name" value="Patatin"/>
    <property type="match status" value="1"/>
</dbReference>
<feature type="domain" description="PNPLA" evidence="6">
    <location>
        <begin position="6"/>
        <end position="214"/>
    </location>
</feature>
<evidence type="ECO:0000256" key="1">
    <source>
        <dbReference type="ARBA" id="ARBA00022801"/>
    </source>
</evidence>
<dbReference type="PROSITE" id="PS51635">
    <property type="entry name" value="PNPLA"/>
    <property type="match status" value="1"/>
</dbReference>
<feature type="region of interest" description="Disordered" evidence="5">
    <location>
        <begin position="274"/>
        <end position="295"/>
    </location>
</feature>
<keyword evidence="3 4" id="KW-0443">Lipid metabolism</keyword>
<evidence type="ECO:0000256" key="2">
    <source>
        <dbReference type="ARBA" id="ARBA00022963"/>
    </source>
</evidence>
<gene>
    <name evidence="7" type="ORF">K9S39_03240</name>
</gene>
<name>A0ABY4LZV1_9ACTN</name>
<evidence type="ECO:0000313" key="8">
    <source>
        <dbReference type="Proteomes" id="UP000830115"/>
    </source>
</evidence>
<keyword evidence="8" id="KW-1185">Reference proteome</keyword>
<dbReference type="Gene3D" id="3.40.1090.10">
    <property type="entry name" value="Cytosolic phospholipase A2 catalytic domain"/>
    <property type="match status" value="2"/>
</dbReference>
<feature type="active site" description="Proton acceptor" evidence="4">
    <location>
        <position position="200"/>
    </location>
</feature>
<protein>
    <submittedName>
        <fullName evidence="7">Patatin-like phospholipase family protein</fullName>
    </submittedName>
</protein>
<dbReference type="InterPro" id="IPR016035">
    <property type="entry name" value="Acyl_Trfase/lysoPLipase"/>
</dbReference>
<sequence length="295" mass="29857">MAGTALVLGGGGLTGIGWEIGMLAGLAEAGIDLTDADVVIGTSAGSIVGAHLTSGHFSLEGMYARQLAAPEARPGEGRAGGGRSGGSRPAARMGPGSLARFAAIALRSRNTVSFGARMGRLALAARTAPEAEQRAVIARTLTIDDWPARRLMITAVDAATGQRTAFDDASGVGLVDAVAASCAVPGVYPPVTLDGSRWIDGGVHSSANADLAAGYARVVVVAPMAVSGGPIDGPHSQGARLARQGTRVCVITPDRAARSAFGRNVLDPAKRADAARAGRRQSTAHAEKIHEVWAA</sequence>
<feature type="compositionally biased region" description="Basic and acidic residues" evidence="5">
    <location>
        <begin position="285"/>
        <end position="295"/>
    </location>
</feature>
<feature type="short sequence motif" description="DGA/G" evidence="4">
    <location>
        <begin position="200"/>
        <end position="202"/>
    </location>
</feature>
<feature type="region of interest" description="Disordered" evidence="5">
    <location>
        <begin position="70"/>
        <end position="93"/>
    </location>
</feature>
<dbReference type="EMBL" id="CP086322">
    <property type="protein sequence ID" value="UQA91025.1"/>
    <property type="molecule type" value="Genomic_DNA"/>
</dbReference>
<evidence type="ECO:0000259" key="6">
    <source>
        <dbReference type="PROSITE" id="PS51635"/>
    </source>
</evidence>
<dbReference type="SUPFAM" id="SSF52151">
    <property type="entry name" value="FabD/lysophospholipase-like"/>
    <property type="match status" value="1"/>
</dbReference>
<dbReference type="InterPro" id="IPR050301">
    <property type="entry name" value="NTE"/>
</dbReference>
<accession>A0ABY4LZV1</accession>
<feature type="short sequence motif" description="GXSXG" evidence="4">
    <location>
        <begin position="41"/>
        <end position="45"/>
    </location>
</feature>
<keyword evidence="2 4" id="KW-0442">Lipid degradation</keyword>
<keyword evidence="1 4" id="KW-0378">Hydrolase</keyword>
<dbReference type="InterPro" id="IPR002641">
    <property type="entry name" value="PNPLA_dom"/>
</dbReference>
<dbReference type="PANTHER" id="PTHR14226">
    <property type="entry name" value="NEUROPATHY TARGET ESTERASE/SWISS CHEESE D.MELANOGASTER"/>
    <property type="match status" value="1"/>
</dbReference>
<reference evidence="7" key="1">
    <citation type="submission" date="2021-10" db="EMBL/GenBank/DDBJ databases">
        <title>Streptomyces nigrumlapis sp.nov.,an antimicrobial producing actinobacterium isolated from Black Gobi rocks.</title>
        <authorList>
            <person name="Wen Y."/>
            <person name="Zhang W."/>
            <person name="Liu X.G."/>
        </authorList>
    </citation>
    <scope>NUCLEOTIDE SEQUENCE</scope>
    <source>
        <strain evidence="7">ST13-2-2</strain>
    </source>
</reference>
<organism evidence="7 8">
    <name type="scientific">Streptomyces halobius</name>
    <dbReference type="NCBI Taxonomy" id="2879846"/>
    <lineage>
        <taxon>Bacteria</taxon>
        <taxon>Bacillati</taxon>
        <taxon>Actinomycetota</taxon>
        <taxon>Actinomycetes</taxon>
        <taxon>Kitasatosporales</taxon>
        <taxon>Streptomycetaceae</taxon>
        <taxon>Streptomyces</taxon>
    </lineage>
</organism>
<evidence type="ECO:0000256" key="4">
    <source>
        <dbReference type="PROSITE-ProRule" id="PRU01161"/>
    </source>
</evidence>
<evidence type="ECO:0000256" key="3">
    <source>
        <dbReference type="ARBA" id="ARBA00023098"/>
    </source>
</evidence>
<feature type="short sequence motif" description="GXGXXG" evidence="4">
    <location>
        <begin position="10"/>
        <end position="15"/>
    </location>
</feature>
<proteinExistence type="predicted"/>
<dbReference type="Proteomes" id="UP000830115">
    <property type="component" value="Chromosome"/>
</dbReference>
<evidence type="ECO:0000313" key="7">
    <source>
        <dbReference type="EMBL" id="UQA91025.1"/>
    </source>
</evidence>
<dbReference type="PANTHER" id="PTHR14226:SF57">
    <property type="entry name" value="BLR7027 PROTEIN"/>
    <property type="match status" value="1"/>
</dbReference>
<dbReference type="RefSeq" id="WP_248861817.1">
    <property type="nucleotide sequence ID" value="NZ_CP086322.1"/>
</dbReference>
<feature type="active site" description="Nucleophile" evidence="4">
    <location>
        <position position="43"/>
    </location>
</feature>
<evidence type="ECO:0000256" key="5">
    <source>
        <dbReference type="SAM" id="MobiDB-lite"/>
    </source>
</evidence>